<reference evidence="2" key="1">
    <citation type="journal article" date="2015" name="Nat. Genet.">
        <title>The genome and transcriptome of the zoonotic hookworm Ancylostoma ceylanicum identify infection-specific gene families.</title>
        <authorList>
            <person name="Schwarz E.M."/>
            <person name="Hu Y."/>
            <person name="Antoshechkin I."/>
            <person name="Miller M.M."/>
            <person name="Sternberg P.W."/>
            <person name="Aroian R.V."/>
        </authorList>
    </citation>
    <scope>NUCLEOTIDE SEQUENCE</scope>
    <source>
        <strain evidence="2">HY135</strain>
    </source>
</reference>
<dbReference type="EMBL" id="JARK01001339">
    <property type="protein sequence ID" value="EYC32467.1"/>
    <property type="molecule type" value="Genomic_DNA"/>
</dbReference>
<protein>
    <submittedName>
        <fullName evidence="1">Uncharacterized protein</fullName>
    </submittedName>
</protein>
<dbReference type="Proteomes" id="UP000024635">
    <property type="component" value="Unassembled WGS sequence"/>
</dbReference>
<gene>
    <name evidence="1" type="primary">Acey_s0003.g1594</name>
    <name evidence="1" type="ORF">Y032_0003g1594</name>
</gene>
<evidence type="ECO:0000313" key="1">
    <source>
        <dbReference type="EMBL" id="EYC32467.1"/>
    </source>
</evidence>
<dbReference type="OrthoDB" id="5783963at2759"/>
<organism evidence="1 2">
    <name type="scientific">Ancylostoma ceylanicum</name>
    <dbReference type="NCBI Taxonomy" id="53326"/>
    <lineage>
        <taxon>Eukaryota</taxon>
        <taxon>Metazoa</taxon>
        <taxon>Ecdysozoa</taxon>
        <taxon>Nematoda</taxon>
        <taxon>Chromadorea</taxon>
        <taxon>Rhabditida</taxon>
        <taxon>Rhabditina</taxon>
        <taxon>Rhabditomorpha</taxon>
        <taxon>Strongyloidea</taxon>
        <taxon>Ancylostomatidae</taxon>
        <taxon>Ancylostomatinae</taxon>
        <taxon>Ancylostoma</taxon>
    </lineage>
</organism>
<proteinExistence type="predicted"/>
<keyword evidence="2" id="KW-1185">Reference proteome</keyword>
<comment type="caution">
    <text evidence="1">The sequence shown here is derived from an EMBL/GenBank/DDBJ whole genome shotgun (WGS) entry which is preliminary data.</text>
</comment>
<evidence type="ECO:0000313" key="2">
    <source>
        <dbReference type="Proteomes" id="UP000024635"/>
    </source>
</evidence>
<name>A0A016VZM4_9BILA</name>
<sequence length="68" mass="7575">MGPRRGHSRCLLHLSRQREIMTYRLSSVSAQQARCFGPVDNQSASAAVPPLVYDRLEFTVEVVSKLSA</sequence>
<dbReference type="AlphaFoldDB" id="A0A016VZM4"/>
<accession>A0A016VZM4</accession>